<keyword evidence="3" id="KW-0503">Monooxygenase</keyword>
<reference evidence="3 4" key="1">
    <citation type="submission" date="2019-08" db="EMBL/GenBank/DDBJ databases">
        <authorList>
            <person name="Hu J."/>
        </authorList>
    </citation>
    <scope>NUCLEOTIDE SEQUENCE [LARGE SCALE GENOMIC DNA]</scope>
    <source>
        <strain evidence="3 4">NEAU-184</strain>
    </source>
</reference>
<dbReference type="GO" id="GO:0071949">
    <property type="term" value="F:FAD binding"/>
    <property type="evidence" value="ECO:0007669"/>
    <property type="project" value="InterPro"/>
</dbReference>
<evidence type="ECO:0000313" key="4">
    <source>
        <dbReference type="Proteomes" id="UP000325243"/>
    </source>
</evidence>
<dbReference type="GO" id="GO:0008688">
    <property type="term" value="F:3-(3-hydroxyphenyl)propionate hydroxylase activity"/>
    <property type="evidence" value="ECO:0007669"/>
    <property type="project" value="TreeGrafter"/>
</dbReference>
<keyword evidence="4" id="KW-1185">Reference proteome</keyword>
<comment type="caution">
    <text evidence="3">The sequence shown here is derived from an EMBL/GenBank/DDBJ whole genome shotgun (WGS) entry which is preliminary data.</text>
</comment>
<dbReference type="Gene3D" id="3.30.70.2450">
    <property type="match status" value="1"/>
</dbReference>
<dbReference type="PROSITE" id="PS51257">
    <property type="entry name" value="PROKAR_LIPOPROTEIN"/>
    <property type="match status" value="1"/>
</dbReference>
<gene>
    <name evidence="3" type="ORF">FYC51_08765</name>
</gene>
<dbReference type="PANTHER" id="PTHR43476:SF3">
    <property type="entry name" value="FAD-BINDING MONOOXYGENASE"/>
    <property type="match status" value="1"/>
</dbReference>
<dbReference type="InterPro" id="IPR036188">
    <property type="entry name" value="FAD/NAD-bd_sf"/>
</dbReference>
<feature type="domain" description="FAD-binding" evidence="2">
    <location>
        <begin position="13"/>
        <end position="359"/>
    </location>
</feature>
<dbReference type="EMBL" id="VSSB01000001">
    <property type="protein sequence ID" value="TYL53727.1"/>
    <property type="molecule type" value="Genomic_DNA"/>
</dbReference>
<dbReference type="Gene3D" id="3.50.50.60">
    <property type="entry name" value="FAD/NAD(P)-binding domain"/>
    <property type="match status" value="1"/>
</dbReference>
<accession>A0A5S4V3L5</accession>
<dbReference type="RefSeq" id="WP_148733193.1">
    <property type="nucleotide sequence ID" value="NZ_VSSB01000001.1"/>
</dbReference>
<sequence length="403" mass="42717">MPERERLPHEPRHDVVIVGGGPVGLLLACLLARRHLDVVVLERRTARAGRSRAIGIHPPGLRALARAGVGDEVQARAVRIHSGRVTCEGRTLGSMSFARAGTVLSLPQLETEELLEARLGQLRPGSLHRGVEVRTVHDRGTHVVVEGVELGGEGDGDAGGGDAGGAGGGAPVSVTAWYAVAADGVRSGIRDALGIAWQERRGRAHYVMGDTRDDTGEPETALLHFEPAGVVESFPMPGDLRRWVAWVRRPPAEATAGQLATIVQSRAGGAFDAAAAGEPSAFEARQHLASRMSQGRVALVGDAAHEVSPIGGQGMNLGWLDAMRLDHDLAAALAVGAPFEAFDAYDQVRRSAASRALRQAAFNMRMGAPAAGMRLRTRNAAVRVLGIPPFRALLARTFTMRWL</sequence>
<dbReference type="SUPFAM" id="SSF51905">
    <property type="entry name" value="FAD/NAD(P)-binding domain"/>
    <property type="match status" value="1"/>
</dbReference>
<dbReference type="PANTHER" id="PTHR43476">
    <property type="entry name" value="3-(3-HYDROXY-PHENYL)PROPIONATE/3-HYDROXYCINNAMIC ACID HYDROXYLASE"/>
    <property type="match status" value="1"/>
</dbReference>
<dbReference type="InterPro" id="IPR050631">
    <property type="entry name" value="PheA/TfdB_FAD_monoxygenase"/>
</dbReference>
<dbReference type="Proteomes" id="UP000325243">
    <property type="component" value="Unassembled WGS sequence"/>
</dbReference>
<dbReference type="Pfam" id="PF01494">
    <property type="entry name" value="FAD_binding_3"/>
    <property type="match status" value="1"/>
</dbReference>
<name>A0A5S4V3L5_9MICO</name>
<keyword evidence="1" id="KW-0560">Oxidoreductase</keyword>
<dbReference type="GO" id="GO:0019622">
    <property type="term" value="P:3-(3-hydroxy)phenylpropionate catabolic process"/>
    <property type="evidence" value="ECO:0007669"/>
    <property type="project" value="TreeGrafter"/>
</dbReference>
<dbReference type="InterPro" id="IPR002938">
    <property type="entry name" value="FAD-bd"/>
</dbReference>
<evidence type="ECO:0000256" key="1">
    <source>
        <dbReference type="ARBA" id="ARBA00023002"/>
    </source>
</evidence>
<evidence type="ECO:0000259" key="2">
    <source>
        <dbReference type="Pfam" id="PF01494"/>
    </source>
</evidence>
<evidence type="ECO:0000313" key="3">
    <source>
        <dbReference type="EMBL" id="TYL53727.1"/>
    </source>
</evidence>
<dbReference type="AlphaFoldDB" id="A0A5S4V3L5"/>
<dbReference type="PRINTS" id="PR00420">
    <property type="entry name" value="RNGMNOXGNASE"/>
</dbReference>
<organism evidence="3 4">
    <name type="scientific">Agromyces mariniharenae</name>
    <dbReference type="NCBI Taxonomy" id="2604423"/>
    <lineage>
        <taxon>Bacteria</taxon>
        <taxon>Bacillati</taxon>
        <taxon>Actinomycetota</taxon>
        <taxon>Actinomycetes</taxon>
        <taxon>Micrococcales</taxon>
        <taxon>Microbacteriaceae</taxon>
        <taxon>Agromyces</taxon>
    </lineage>
</organism>
<proteinExistence type="predicted"/>
<protein>
    <submittedName>
        <fullName evidence="3">FAD-dependent monooxygenase</fullName>
    </submittedName>
</protein>